<name>F4KW80_HALH1</name>
<dbReference type="EMBL" id="CP002691">
    <property type="protein sequence ID" value="AEE49268.1"/>
    <property type="molecule type" value="Genomic_DNA"/>
</dbReference>
<dbReference type="KEGG" id="hhy:Halhy_1373"/>
<dbReference type="RefSeq" id="WP_013763822.1">
    <property type="nucleotide sequence ID" value="NC_015510.1"/>
</dbReference>
<sequence length="334" mass="39734">MMKTHECIARENMILGPQWGANRLTSLLWLCFFLFHIQGVFCQVIDEPHVPTVIEKSIRWKFQYNFLTSRLLWDERNLKYRSSLGNDYYSFYAKNYRTLSMSIKPVGELYGVPLKDVCLIELTRPYEFIDQATKKRETHYLNDSIYPFGDKFLIYYVVKNDHYPFEVDLYYISGNIKWEVSPYNWIVPLLGEDNTELKRNAKAAELYLKFRLFSYSASEPKLNKKAAKDLQLDYWSFLVNKIDIVGGRACEARVYKGYSGDHVGAYVIDLIYYVDSIPKEFSRLPSNAKGTYKVTWRISDRSWEYFYPEYKLLSDTEKRELIDKGKFYQFFHKQ</sequence>
<reference evidence="1 2" key="1">
    <citation type="journal article" date="2011" name="Stand. Genomic Sci.">
        <title>Complete genome sequence of Haliscomenobacter hydrossis type strain (O).</title>
        <authorList>
            <consortium name="US DOE Joint Genome Institute (JGI-PGF)"/>
            <person name="Daligault H."/>
            <person name="Lapidus A."/>
            <person name="Zeytun A."/>
            <person name="Nolan M."/>
            <person name="Lucas S."/>
            <person name="Del Rio T.G."/>
            <person name="Tice H."/>
            <person name="Cheng J.F."/>
            <person name="Tapia R."/>
            <person name="Han C."/>
            <person name="Goodwin L."/>
            <person name="Pitluck S."/>
            <person name="Liolios K."/>
            <person name="Pagani I."/>
            <person name="Ivanova N."/>
            <person name="Huntemann M."/>
            <person name="Mavromatis K."/>
            <person name="Mikhailova N."/>
            <person name="Pati A."/>
            <person name="Chen A."/>
            <person name="Palaniappan K."/>
            <person name="Land M."/>
            <person name="Hauser L."/>
            <person name="Brambilla E.M."/>
            <person name="Rohde M."/>
            <person name="Verbarg S."/>
            <person name="Goker M."/>
            <person name="Bristow J."/>
            <person name="Eisen J.A."/>
            <person name="Markowitz V."/>
            <person name="Hugenholtz P."/>
            <person name="Kyrpides N.C."/>
            <person name="Klenk H.P."/>
            <person name="Woyke T."/>
        </authorList>
    </citation>
    <scope>NUCLEOTIDE SEQUENCE [LARGE SCALE GENOMIC DNA]</scope>
    <source>
        <strain evidence="2">ATCC 27775 / DSM 1100 / LMG 10767 / O</strain>
    </source>
</reference>
<dbReference type="AlphaFoldDB" id="F4KW80"/>
<dbReference type="Proteomes" id="UP000008461">
    <property type="component" value="Chromosome"/>
</dbReference>
<protein>
    <submittedName>
        <fullName evidence="1">Uncharacterized protein</fullName>
    </submittedName>
</protein>
<gene>
    <name evidence="1" type="ordered locus">Halhy_1373</name>
</gene>
<accession>F4KW80</accession>
<evidence type="ECO:0000313" key="2">
    <source>
        <dbReference type="Proteomes" id="UP000008461"/>
    </source>
</evidence>
<keyword evidence="2" id="KW-1185">Reference proteome</keyword>
<proteinExistence type="predicted"/>
<dbReference type="STRING" id="760192.Halhy_1373"/>
<dbReference type="HOGENOM" id="CLU_830972_0_0_10"/>
<organism evidence="1 2">
    <name type="scientific">Haliscomenobacter hydrossis (strain ATCC 27775 / DSM 1100 / LMG 10767 / O)</name>
    <dbReference type="NCBI Taxonomy" id="760192"/>
    <lineage>
        <taxon>Bacteria</taxon>
        <taxon>Pseudomonadati</taxon>
        <taxon>Bacteroidota</taxon>
        <taxon>Saprospiria</taxon>
        <taxon>Saprospirales</taxon>
        <taxon>Haliscomenobacteraceae</taxon>
        <taxon>Haliscomenobacter</taxon>
    </lineage>
</organism>
<evidence type="ECO:0000313" key="1">
    <source>
        <dbReference type="EMBL" id="AEE49268.1"/>
    </source>
</evidence>
<reference key="2">
    <citation type="submission" date="2011-04" db="EMBL/GenBank/DDBJ databases">
        <title>Complete sequence of chromosome of Haliscomenobacter hydrossis DSM 1100.</title>
        <authorList>
            <consortium name="US DOE Joint Genome Institute (JGI-PGF)"/>
            <person name="Lucas S."/>
            <person name="Han J."/>
            <person name="Lapidus A."/>
            <person name="Bruce D."/>
            <person name="Goodwin L."/>
            <person name="Pitluck S."/>
            <person name="Peters L."/>
            <person name="Kyrpides N."/>
            <person name="Mavromatis K."/>
            <person name="Ivanova N."/>
            <person name="Ovchinnikova G."/>
            <person name="Pagani I."/>
            <person name="Daligault H."/>
            <person name="Detter J.C."/>
            <person name="Han C."/>
            <person name="Land M."/>
            <person name="Hauser L."/>
            <person name="Markowitz V."/>
            <person name="Cheng J.-F."/>
            <person name="Hugenholtz P."/>
            <person name="Woyke T."/>
            <person name="Wu D."/>
            <person name="Verbarg S."/>
            <person name="Frueling A."/>
            <person name="Brambilla E."/>
            <person name="Klenk H.-P."/>
            <person name="Eisen J.A."/>
        </authorList>
    </citation>
    <scope>NUCLEOTIDE SEQUENCE</scope>
    <source>
        <strain>DSM 1100</strain>
    </source>
</reference>